<dbReference type="CDD" id="cd07064">
    <property type="entry name" value="AlkD_like_1"/>
    <property type="match status" value="1"/>
</dbReference>
<dbReference type="AlphaFoldDB" id="A0A9D1HLI9"/>
<gene>
    <name evidence="1" type="ORF">IAD15_02295</name>
</gene>
<name>A0A9D1HLI9_9FIRM</name>
<dbReference type="InterPro" id="IPR014825">
    <property type="entry name" value="DNA_alkylation"/>
</dbReference>
<dbReference type="SUPFAM" id="SSF48371">
    <property type="entry name" value="ARM repeat"/>
    <property type="match status" value="1"/>
</dbReference>
<dbReference type="EMBL" id="DVMJ01000014">
    <property type="protein sequence ID" value="HIU12890.1"/>
    <property type="molecule type" value="Genomic_DNA"/>
</dbReference>
<dbReference type="Gene3D" id="1.20.1660.10">
    <property type="entry name" value="Hypothetical protein (EF3068)"/>
    <property type="match status" value="1"/>
</dbReference>
<protein>
    <submittedName>
        <fullName evidence="1">DNA alkylation repair protein</fullName>
    </submittedName>
</protein>
<comment type="caution">
    <text evidence="1">The sequence shown here is derived from an EMBL/GenBank/DDBJ whole genome shotgun (WGS) entry which is preliminary data.</text>
</comment>
<evidence type="ECO:0000313" key="1">
    <source>
        <dbReference type="EMBL" id="HIU12890.1"/>
    </source>
</evidence>
<sequence length="219" mass="26489">MDKYQQIKRIFEAHQDPCQAIKMAHYMRDQFIFYGIPTKSRKVLTRPLIKEEKQQAMIDWAFLDQCYQDEHREFQYLVCDYLDALKKYLCYEDLSHIRTYLVTRSWWDTTDALDLVVGSLGLRDKRVNDLMLAWSTDENIWLRRVAIDHQLLRKEKTDTELLEKILVNQWGSQEFFINKAVGWILRDYSKTDPDWVRAFISRHETKMHPLSIREESKYL</sequence>
<accession>A0A9D1HLI9</accession>
<reference evidence="1" key="2">
    <citation type="journal article" date="2021" name="PeerJ">
        <title>Extensive microbial diversity within the chicken gut microbiome revealed by metagenomics and culture.</title>
        <authorList>
            <person name="Gilroy R."/>
            <person name="Ravi A."/>
            <person name="Getino M."/>
            <person name="Pursley I."/>
            <person name="Horton D.L."/>
            <person name="Alikhan N.F."/>
            <person name="Baker D."/>
            <person name="Gharbi K."/>
            <person name="Hall N."/>
            <person name="Watson M."/>
            <person name="Adriaenssens E.M."/>
            <person name="Foster-Nyarko E."/>
            <person name="Jarju S."/>
            <person name="Secka A."/>
            <person name="Antonio M."/>
            <person name="Oren A."/>
            <person name="Chaudhuri R.R."/>
            <person name="La Ragione R."/>
            <person name="Hildebrand F."/>
            <person name="Pallen M.J."/>
        </authorList>
    </citation>
    <scope>NUCLEOTIDE SEQUENCE</scope>
    <source>
        <strain evidence="1">CHK195-11698</strain>
    </source>
</reference>
<dbReference type="InterPro" id="IPR016024">
    <property type="entry name" value="ARM-type_fold"/>
</dbReference>
<dbReference type="Proteomes" id="UP000824175">
    <property type="component" value="Unassembled WGS sequence"/>
</dbReference>
<dbReference type="PANTHER" id="PTHR34070:SF1">
    <property type="entry name" value="DNA ALKYLATION REPAIR PROTEIN"/>
    <property type="match status" value="1"/>
</dbReference>
<dbReference type="PANTHER" id="PTHR34070">
    <property type="entry name" value="ARMADILLO-TYPE FOLD"/>
    <property type="match status" value="1"/>
</dbReference>
<evidence type="ECO:0000313" key="2">
    <source>
        <dbReference type="Proteomes" id="UP000824175"/>
    </source>
</evidence>
<dbReference type="Pfam" id="PF08713">
    <property type="entry name" value="DNA_alkylation"/>
    <property type="match status" value="1"/>
</dbReference>
<reference evidence="1" key="1">
    <citation type="submission" date="2020-10" db="EMBL/GenBank/DDBJ databases">
        <authorList>
            <person name="Gilroy R."/>
        </authorList>
    </citation>
    <scope>NUCLEOTIDE SEQUENCE</scope>
    <source>
        <strain evidence="1">CHK195-11698</strain>
    </source>
</reference>
<proteinExistence type="predicted"/>
<dbReference type="Gene3D" id="1.25.40.290">
    <property type="entry name" value="ARM repeat domains"/>
    <property type="match status" value="1"/>
</dbReference>
<organism evidence="1 2">
    <name type="scientific">Candidatus Fimiplasma intestinipullorum</name>
    <dbReference type="NCBI Taxonomy" id="2840825"/>
    <lineage>
        <taxon>Bacteria</taxon>
        <taxon>Bacillati</taxon>
        <taxon>Bacillota</taxon>
        <taxon>Clostridia</taxon>
        <taxon>Eubacteriales</taxon>
        <taxon>Candidatus Fimiplasma</taxon>
    </lineage>
</organism>